<sequence>MKKISIVLLTSLPIILGFAKKGDLVLTSVETTIRPNEKLASMMIME</sequence>
<proteinExistence type="predicted"/>
<comment type="caution">
    <text evidence="1">The sequence shown here is derived from an EMBL/GenBank/DDBJ whole genome shotgun (WGS) entry which is preliminary data.</text>
</comment>
<name>A0A927H6M6_9BACL</name>
<reference evidence="1" key="1">
    <citation type="submission" date="2020-09" db="EMBL/GenBank/DDBJ databases">
        <title>A novel bacterium of genus Paenibacillus, isolated from South China Sea.</title>
        <authorList>
            <person name="Huang H."/>
            <person name="Mo K."/>
            <person name="Hu Y."/>
        </authorList>
    </citation>
    <scope>NUCLEOTIDE SEQUENCE</scope>
    <source>
        <strain evidence="1">IB182493</strain>
    </source>
</reference>
<dbReference type="Proteomes" id="UP000632125">
    <property type="component" value="Unassembled WGS sequence"/>
</dbReference>
<evidence type="ECO:0000313" key="1">
    <source>
        <dbReference type="EMBL" id="MBD2869733.1"/>
    </source>
</evidence>
<keyword evidence="2" id="KW-1185">Reference proteome</keyword>
<protein>
    <submittedName>
        <fullName evidence="1">Uncharacterized protein</fullName>
    </submittedName>
</protein>
<dbReference type="AlphaFoldDB" id="A0A927H6M6"/>
<accession>A0A927H6M6</accession>
<evidence type="ECO:0000313" key="2">
    <source>
        <dbReference type="Proteomes" id="UP000632125"/>
    </source>
</evidence>
<dbReference type="EMBL" id="JACXIY010000016">
    <property type="protein sequence ID" value="MBD2869733.1"/>
    <property type="molecule type" value="Genomic_DNA"/>
</dbReference>
<organism evidence="1 2">
    <name type="scientific">Paenibacillus arenilitoris</name>
    <dbReference type="NCBI Taxonomy" id="2772299"/>
    <lineage>
        <taxon>Bacteria</taxon>
        <taxon>Bacillati</taxon>
        <taxon>Bacillota</taxon>
        <taxon>Bacilli</taxon>
        <taxon>Bacillales</taxon>
        <taxon>Paenibacillaceae</taxon>
        <taxon>Paenibacillus</taxon>
    </lineage>
</organism>
<gene>
    <name evidence="1" type="ORF">IDH41_14180</name>
</gene>